<name>A0A4C1ZS36_EUMVA</name>
<organism evidence="1 2">
    <name type="scientific">Eumeta variegata</name>
    <name type="common">Bagworm moth</name>
    <name type="synonym">Eumeta japonica</name>
    <dbReference type="NCBI Taxonomy" id="151549"/>
    <lineage>
        <taxon>Eukaryota</taxon>
        <taxon>Metazoa</taxon>
        <taxon>Ecdysozoa</taxon>
        <taxon>Arthropoda</taxon>
        <taxon>Hexapoda</taxon>
        <taxon>Insecta</taxon>
        <taxon>Pterygota</taxon>
        <taxon>Neoptera</taxon>
        <taxon>Endopterygota</taxon>
        <taxon>Lepidoptera</taxon>
        <taxon>Glossata</taxon>
        <taxon>Ditrysia</taxon>
        <taxon>Tineoidea</taxon>
        <taxon>Psychidae</taxon>
        <taxon>Oiketicinae</taxon>
        <taxon>Eumeta</taxon>
    </lineage>
</organism>
<dbReference type="EMBL" id="BGZK01002031">
    <property type="protein sequence ID" value="GBP89799.1"/>
    <property type="molecule type" value="Genomic_DNA"/>
</dbReference>
<keyword evidence="2" id="KW-1185">Reference proteome</keyword>
<proteinExistence type="predicted"/>
<protein>
    <submittedName>
        <fullName evidence="1">Uncharacterized protein</fullName>
    </submittedName>
</protein>
<gene>
    <name evidence="1" type="ORF">EVAR_64776_1</name>
</gene>
<sequence>MSCNILRLVATAHLPLLRRYRVTRSVWAASCGSPGLRYHTHSRRLPLAMLNKPKILAHMSQGARCKDQTAMRYNIPGGRGAFITRRPTFRDRPSLPTPNPAAPSPLILPVLADWIFEITNSCFGVLYRTYGAPAPKEKYQRGGNKSRLGYLYGPERAQRAQRGRGRAVMDESFADDGRVGLMRAARAADARTRKSNFPLYGPGTTRPLLEPRGRAVFSFSADLILLFGFSCRHAASPTFRVDIFS</sequence>
<dbReference type="Proteomes" id="UP000299102">
    <property type="component" value="Unassembled WGS sequence"/>
</dbReference>
<evidence type="ECO:0000313" key="2">
    <source>
        <dbReference type="Proteomes" id="UP000299102"/>
    </source>
</evidence>
<accession>A0A4C1ZS36</accession>
<evidence type="ECO:0000313" key="1">
    <source>
        <dbReference type="EMBL" id="GBP89799.1"/>
    </source>
</evidence>
<dbReference type="AlphaFoldDB" id="A0A4C1ZS36"/>
<comment type="caution">
    <text evidence="1">The sequence shown here is derived from an EMBL/GenBank/DDBJ whole genome shotgun (WGS) entry which is preliminary data.</text>
</comment>
<reference evidence="1 2" key="1">
    <citation type="journal article" date="2019" name="Commun. Biol.">
        <title>The bagworm genome reveals a unique fibroin gene that provides high tensile strength.</title>
        <authorList>
            <person name="Kono N."/>
            <person name="Nakamura H."/>
            <person name="Ohtoshi R."/>
            <person name="Tomita M."/>
            <person name="Numata K."/>
            <person name="Arakawa K."/>
        </authorList>
    </citation>
    <scope>NUCLEOTIDE SEQUENCE [LARGE SCALE GENOMIC DNA]</scope>
</reference>